<dbReference type="InParanoid" id="A0A0V0R9L1"/>
<name>A0A0V0R9L1_PSEPJ</name>
<dbReference type="EMBL" id="LDAU01000013">
    <property type="protein sequence ID" value="KRX10904.1"/>
    <property type="molecule type" value="Genomic_DNA"/>
</dbReference>
<reference evidence="1 2" key="1">
    <citation type="journal article" date="2015" name="Sci. Rep.">
        <title>Genome of the facultative scuticociliatosis pathogen Pseudocohnilembus persalinus provides insight into its virulence through horizontal gene transfer.</title>
        <authorList>
            <person name="Xiong J."/>
            <person name="Wang G."/>
            <person name="Cheng J."/>
            <person name="Tian M."/>
            <person name="Pan X."/>
            <person name="Warren A."/>
            <person name="Jiang C."/>
            <person name="Yuan D."/>
            <person name="Miao W."/>
        </authorList>
    </citation>
    <scope>NUCLEOTIDE SEQUENCE [LARGE SCALE GENOMIC DNA]</scope>
    <source>
        <strain evidence="1">36N120E</strain>
    </source>
</reference>
<evidence type="ECO:0000313" key="2">
    <source>
        <dbReference type="Proteomes" id="UP000054937"/>
    </source>
</evidence>
<protein>
    <submittedName>
        <fullName evidence="1">Uncharacterized protein</fullName>
    </submittedName>
</protein>
<dbReference type="AlphaFoldDB" id="A0A0V0R9L1"/>
<organism evidence="1 2">
    <name type="scientific">Pseudocohnilembus persalinus</name>
    <name type="common">Ciliate</name>
    <dbReference type="NCBI Taxonomy" id="266149"/>
    <lineage>
        <taxon>Eukaryota</taxon>
        <taxon>Sar</taxon>
        <taxon>Alveolata</taxon>
        <taxon>Ciliophora</taxon>
        <taxon>Intramacronucleata</taxon>
        <taxon>Oligohymenophorea</taxon>
        <taxon>Scuticociliatia</taxon>
        <taxon>Philasterida</taxon>
        <taxon>Pseudocohnilembidae</taxon>
        <taxon>Pseudocohnilembus</taxon>
    </lineage>
</organism>
<dbReference type="Gene3D" id="3.80.10.10">
    <property type="entry name" value="Ribonuclease Inhibitor"/>
    <property type="match status" value="1"/>
</dbReference>
<keyword evidence="2" id="KW-1185">Reference proteome</keyword>
<dbReference type="Proteomes" id="UP000054937">
    <property type="component" value="Unassembled WGS sequence"/>
</dbReference>
<proteinExistence type="predicted"/>
<accession>A0A0V0R9L1</accession>
<dbReference type="InterPro" id="IPR032675">
    <property type="entry name" value="LRR_dom_sf"/>
</dbReference>
<sequence>MKIDCFDQTNVKQCDQYHYYENQKKQNQTTSTIHTQNSNLSKQIGMQNEGVVKKNSAILSKSQKIVLYKRTQNLQLALLFKYFFKFLDNKKNKNQTNFKEIEKSQNSQDVEKKSELNQQITQQIEQNQQTLQEQNGIQKCLQNIDLQDLTVIFEIYKNFLPKTAQIKSKGELLLLLKEPQQYNHVQNLKFKQRNDWLEKNQQNQMQLIKYWPLLPNIIAKKPQVFNQLQEIQLDFNLKLQLSDQELASIVKFFPVNLQKIQINIENSEKLTDKGLQYLGQKLQKMKNLQNFSLKIKNSTNSQLTNKGIHYVLYSQQNQLQNLDICLDNLKFCNPQHLNFVAPDLPENLRFYKIQFKNYEINQFDYLQNKTIKLPKQLVCMYIDIKQTFGIDDDEIQNILNLMPKNMDAFCESQGCIKICVKQY</sequence>
<comment type="caution">
    <text evidence="1">The sequence shown here is derived from an EMBL/GenBank/DDBJ whole genome shotgun (WGS) entry which is preliminary data.</text>
</comment>
<gene>
    <name evidence="1" type="ORF">PPERSA_12028</name>
</gene>
<evidence type="ECO:0000313" key="1">
    <source>
        <dbReference type="EMBL" id="KRX10904.1"/>
    </source>
</evidence>